<evidence type="ECO:0000313" key="1">
    <source>
        <dbReference type="EMBL" id="KAG8551044.1"/>
    </source>
</evidence>
<proteinExistence type="predicted"/>
<name>A0AAV6ZNY6_ENGPU</name>
<comment type="caution">
    <text evidence="1">The sequence shown here is derived from an EMBL/GenBank/DDBJ whole genome shotgun (WGS) entry which is preliminary data.</text>
</comment>
<keyword evidence="2" id="KW-1185">Reference proteome</keyword>
<organism evidence="1 2">
    <name type="scientific">Engystomops pustulosus</name>
    <name type="common">Tungara frog</name>
    <name type="synonym">Physalaemus pustulosus</name>
    <dbReference type="NCBI Taxonomy" id="76066"/>
    <lineage>
        <taxon>Eukaryota</taxon>
        <taxon>Metazoa</taxon>
        <taxon>Chordata</taxon>
        <taxon>Craniata</taxon>
        <taxon>Vertebrata</taxon>
        <taxon>Euteleostomi</taxon>
        <taxon>Amphibia</taxon>
        <taxon>Batrachia</taxon>
        <taxon>Anura</taxon>
        <taxon>Neobatrachia</taxon>
        <taxon>Hyloidea</taxon>
        <taxon>Leptodactylidae</taxon>
        <taxon>Leiuperinae</taxon>
        <taxon>Engystomops</taxon>
    </lineage>
</organism>
<gene>
    <name evidence="1" type="ORF">GDO81_021917</name>
</gene>
<dbReference type="EMBL" id="WNYA01000013">
    <property type="protein sequence ID" value="KAG8551044.1"/>
    <property type="molecule type" value="Genomic_DNA"/>
</dbReference>
<reference evidence="1" key="1">
    <citation type="thesis" date="2020" institute="ProQuest LLC" country="789 East Eisenhower Parkway, Ann Arbor, MI, USA">
        <title>Comparative Genomics and Chromosome Evolution.</title>
        <authorList>
            <person name="Mudd A.B."/>
        </authorList>
    </citation>
    <scope>NUCLEOTIDE SEQUENCE</scope>
    <source>
        <strain evidence="1">237g6f4</strain>
        <tissue evidence="1">Blood</tissue>
    </source>
</reference>
<dbReference type="AlphaFoldDB" id="A0AAV6ZNY6"/>
<dbReference type="Proteomes" id="UP000824782">
    <property type="component" value="Unassembled WGS sequence"/>
</dbReference>
<sequence length="79" mass="9007">MEPRLAFLPLFRNLAEAYEKYVSESSLEVELCVLLKNGVSRDYSVRNSTPEPLTHDPPAETILSILYLSKNVKYIHPSL</sequence>
<evidence type="ECO:0000313" key="2">
    <source>
        <dbReference type="Proteomes" id="UP000824782"/>
    </source>
</evidence>
<protein>
    <submittedName>
        <fullName evidence="1">Uncharacterized protein</fullName>
    </submittedName>
</protein>
<accession>A0AAV6ZNY6</accession>